<dbReference type="PANTHER" id="PTHR31429">
    <property type="entry name" value="WRKY TRANSCRIPTION FACTOR 36-RELATED"/>
    <property type="match status" value="1"/>
</dbReference>
<dbReference type="GO" id="GO:0042742">
    <property type="term" value="P:defense response to bacterium"/>
    <property type="evidence" value="ECO:0007669"/>
    <property type="project" value="UniProtKB-ARBA"/>
</dbReference>
<dbReference type="AlphaFoldDB" id="A0A6J1J6E5"/>
<evidence type="ECO:0000256" key="5">
    <source>
        <dbReference type="ARBA" id="ARBA00023242"/>
    </source>
</evidence>
<dbReference type="GO" id="GO:0050832">
    <property type="term" value="P:defense response to fungus"/>
    <property type="evidence" value="ECO:0007669"/>
    <property type="project" value="UniProtKB-ARBA"/>
</dbReference>
<dbReference type="OrthoDB" id="1879341at2759"/>
<dbReference type="GO" id="GO:0005634">
    <property type="term" value="C:nucleus"/>
    <property type="evidence" value="ECO:0007669"/>
    <property type="project" value="UniProtKB-SubCell"/>
</dbReference>
<dbReference type="Pfam" id="PF03106">
    <property type="entry name" value="WRKY"/>
    <property type="match status" value="1"/>
</dbReference>
<keyword evidence="8" id="KW-1185">Reference proteome</keyword>
<accession>A0A6J1J6E5</accession>
<protein>
    <submittedName>
        <fullName evidence="9">Probable WRKY transcription factor 40</fullName>
    </submittedName>
</protein>
<proteinExistence type="predicted"/>
<dbReference type="GeneID" id="111482178"/>
<reference evidence="9" key="1">
    <citation type="submission" date="2025-08" db="UniProtKB">
        <authorList>
            <consortium name="RefSeq"/>
        </authorList>
    </citation>
    <scope>IDENTIFICATION</scope>
    <source>
        <tissue evidence="9">Young leaves</tissue>
    </source>
</reference>
<evidence type="ECO:0000313" key="8">
    <source>
        <dbReference type="Proteomes" id="UP000504608"/>
    </source>
</evidence>
<evidence type="ECO:0000256" key="2">
    <source>
        <dbReference type="ARBA" id="ARBA00023015"/>
    </source>
</evidence>
<dbReference type="Gene3D" id="2.20.25.80">
    <property type="entry name" value="WRKY domain"/>
    <property type="match status" value="1"/>
</dbReference>
<dbReference type="RefSeq" id="XP_022983625.1">
    <property type="nucleotide sequence ID" value="XM_023127857.1"/>
</dbReference>
<keyword evidence="2" id="KW-0805">Transcription regulation</keyword>
<comment type="subcellular location">
    <subcellularLocation>
        <location evidence="1">Nucleus</location>
    </subcellularLocation>
</comment>
<dbReference type="GO" id="GO:0043565">
    <property type="term" value="F:sequence-specific DNA binding"/>
    <property type="evidence" value="ECO:0007669"/>
    <property type="project" value="InterPro"/>
</dbReference>
<feature type="region of interest" description="Disordered" evidence="6">
    <location>
        <begin position="269"/>
        <end position="291"/>
    </location>
</feature>
<evidence type="ECO:0000256" key="4">
    <source>
        <dbReference type="ARBA" id="ARBA00023163"/>
    </source>
</evidence>
<evidence type="ECO:0000256" key="6">
    <source>
        <dbReference type="SAM" id="MobiDB-lite"/>
    </source>
</evidence>
<dbReference type="GO" id="GO:0009751">
    <property type="term" value="P:response to salicylic acid"/>
    <property type="evidence" value="ECO:0007669"/>
    <property type="project" value="UniProtKB-ARBA"/>
</dbReference>
<dbReference type="InterPro" id="IPR036576">
    <property type="entry name" value="WRKY_dom_sf"/>
</dbReference>
<gene>
    <name evidence="9" type="primary">LOC111482178</name>
</gene>
<organism evidence="8 9">
    <name type="scientific">Cucurbita maxima</name>
    <name type="common">Pumpkin</name>
    <name type="synonym">Winter squash</name>
    <dbReference type="NCBI Taxonomy" id="3661"/>
    <lineage>
        <taxon>Eukaryota</taxon>
        <taxon>Viridiplantae</taxon>
        <taxon>Streptophyta</taxon>
        <taxon>Embryophyta</taxon>
        <taxon>Tracheophyta</taxon>
        <taxon>Spermatophyta</taxon>
        <taxon>Magnoliopsida</taxon>
        <taxon>eudicotyledons</taxon>
        <taxon>Gunneridae</taxon>
        <taxon>Pentapetalae</taxon>
        <taxon>rosids</taxon>
        <taxon>fabids</taxon>
        <taxon>Cucurbitales</taxon>
        <taxon>Cucurbitaceae</taxon>
        <taxon>Cucurbiteae</taxon>
        <taxon>Cucurbita</taxon>
    </lineage>
</organism>
<evidence type="ECO:0000259" key="7">
    <source>
        <dbReference type="PROSITE" id="PS50811"/>
    </source>
</evidence>
<dbReference type="GO" id="GO:0003700">
    <property type="term" value="F:DNA-binding transcription factor activity"/>
    <property type="evidence" value="ECO:0007669"/>
    <property type="project" value="InterPro"/>
</dbReference>
<dbReference type="KEGG" id="cmax:111482178"/>
<keyword evidence="3" id="KW-0238">DNA-binding</keyword>
<dbReference type="PANTHER" id="PTHR31429:SF3">
    <property type="entry name" value="WRKY TRANSCRIPTION FACTOR 40-RELATED"/>
    <property type="match status" value="1"/>
</dbReference>
<dbReference type="FunFam" id="2.20.25.80:FF:000008">
    <property type="entry name" value="WRKY transcription factor 40"/>
    <property type="match status" value="1"/>
</dbReference>
<dbReference type="GO" id="GO:0002237">
    <property type="term" value="P:response to molecule of bacterial origin"/>
    <property type="evidence" value="ECO:0007669"/>
    <property type="project" value="UniProtKB-ARBA"/>
</dbReference>
<sequence length="331" mass="36801">MPKSAHQIRTSSLKFPLPLLYILSQPHLGLPKILPFLLFKLPLMAADSSWLDSVDTSLDLNLQPLRFSGDAPKERNYMEVERKVSVKEETGALMEELKRVNAENKKLTEMLSVVCENYNTLRGHLMEQMNKSGEKEICCSSKKRKSESSESSSTDEDSFKEPKQETINKSAKITTVQVKIGASDSNLVVKDGYQWRKYGQKVTRDNPCPRAYFKCSFAPTCPVKKKVQRSVEDQSVLVATYEGEHNHPQASQIEPTSARSVSIAPAPLTAAPRSLSAPPKPTTEAKTISNPRFDSPEVQKFLVEQMASSLTKDPNFTAALAAAISGKIFQH</sequence>
<dbReference type="InterPro" id="IPR003657">
    <property type="entry name" value="WRKY_dom"/>
</dbReference>
<keyword evidence="5" id="KW-0539">Nucleus</keyword>
<dbReference type="SUPFAM" id="SSF118290">
    <property type="entry name" value="WRKY DNA-binding domain"/>
    <property type="match status" value="1"/>
</dbReference>
<dbReference type="PROSITE" id="PS50811">
    <property type="entry name" value="WRKY"/>
    <property type="match status" value="1"/>
</dbReference>
<dbReference type="SMART" id="SM00774">
    <property type="entry name" value="WRKY"/>
    <property type="match status" value="1"/>
</dbReference>
<keyword evidence="4" id="KW-0804">Transcription</keyword>
<feature type="region of interest" description="Disordered" evidence="6">
    <location>
        <begin position="136"/>
        <end position="165"/>
    </location>
</feature>
<feature type="domain" description="WRKY" evidence="7">
    <location>
        <begin position="184"/>
        <end position="250"/>
    </location>
</feature>
<evidence type="ECO:0000256" key="1">
    <source>
        <dbReference type="ARBA" id="ARBA00004123"/>
    </source>
</evidence>
<dbReference type="GO" id="GO:0031347">
    <property type="term" value="P:regulation of defense response"/>
    <property type="evidence" value="ECO:0007669"/>
    <property type="project" value="UniProtKB-ARBA"/>
</dbReference>
<evidence type="ECO:0000313" key="9">
    <source>
        <dbReference type="RefSeq" id="XP_022983625.1"/>
    </source>
</evidence>
<name>A0A6J1J6E5_CUCMA</name>
<evidence type="ECO:0000256" key="3">
    <source>
        <dbReference type="ARBA" id="ARBA00023125"/>
    </source>
</evidence>
<dbReference type="Proteomes" id="UP000504608">
    <property type="component" value="Unplaced"/>
</dbReference>
<dbReference type="InterPro" id="IPR044810">
    <property type="entry name" value="WRKY_plant"/>
</dbReference>